<dbReference type="Proteomes" id="UP001556040">
    <property type="component" value="Unassembled WGS sequence"/>
</dbReference>
<reference evidence="1 2" key="1">
    <citation type="journal article" date="1979" name="Int. J. Syst. Evol. Microbiol.">
        <title>Bacillus globisporus subsp. marinus subsp. nov.</title>
        <authorList>
            <person name="Liu H."/>
        </authorList>
    </citation>
    <scope>NUCLEOTIDE SEQUENCE [LARGE SCALE GENOMIC DNA]</scope>
    <source>
        <strain evidence="1 2">DSM 1297</strain>
    </source>
</reference>
<sequence>MEKKFKNISECTVFYNNKGEKVKPFEIDIRQDECQNFIDFCCIADVPDGFTLETIDPVLTDICPDFSALKCCLETQKIETTVNSPCDEELTCLVDLQAVRLVGCVRITANTGPLIPNQTPFLENNCTVNCGTTVCVDQILAFTCDQTPPCVPCYKVIALAAFFVPFIDECGREAVRVDGRIFLDFIGCDEE</sequence>
<dbReference type="RefSeq" id="WP_367779966.1">
    <property type="nucleotide sequence ID" value="NZ_JBFMIA010000010.1"/>
</dbReference>
<dbReference type="EMBL" id="JBFMIA010000010">
    <property type="protein sequence ID" value="MEW9502478.1"/>
    <property type="molecule type" value="Genomic_DNA"/>
</dbReference>
<accession>A0ABV3Q6P7</accession>
<evidence type="ECO:0000313" key="2">
    <source>
        <dbReference type="Proteomes" id="UP001556040"/>
    </source>
</evidence>
<gene>
    <name evidence="1" type="ORF">AB1471_11810</name>
</gene>
<proteinExistence type="predicted"/>
<protein>
    <submittedName>
        <fullName evidence="1">Uncharacterized protein</fullName>
    </submittedName>
</protein>
<evidence type="ECO:0000313" key="1">
    <source>
        <dbReference type="EMBL" id="MEW9502478.1"/>
    </source>
</evidence>
<comment type="caution">
    <text evidence="1">The sequence shown here is derived from an EMBL/GenBank/DDBJ whole genome shotgun (WGS) entry which is preliminary data.</text>
</comment>
<keyword evidence="2" id="KW-1185">Reference proteome</keyword>
<organism evidence="1 2">
    <name type="scientific">Jeotgalibacillus marinus</name>
    <dbReference type="NCBI Taxonomy" id="86667"/>
    <lineage>
        <taxon>Bacteria</taxon>
        <taxon>Bacillati</taxon>
        <taxon>Bacillota</taxon>
        <taxon>Bacilli</taxon>
        <taxon>Bacillales</taxon>
        <taxon>Caryophanaceae</taxon>
        <taxon>Jeotgalibacillus</taxon>
    </lineage>
</organism>
<name>A0ABV3Q6P7_9BACL</name>